<evidence type="ECO:0000256" key="1">
    <source>
        <dbReference type="ARBA" id="ARBA00001947"/>
    </source>
</evidence>
<dbReference type="PROSITE" id="PS52035">
    <property type="entry name" value="PEPTIDASE_M14"/>
    <property type="match status" value="1"/>
</dbReference>
<feature type="domain" description="Peptidase M14" evidence="8">
    <location>
        <begin position="13"/>
        <end position="311"/>
    </location>
</feature>
<dbReference type="CDD" id="cd00636">
    <property type="entry name" value="TroA-like"/>
    <property type="match status" value="1"/>
</dbReference>
<proteinExistence type="inferred from homology"/>
<dbReference type="Pfam" id="PF00246">
    <property type="entry name" value="Peptidase_M14"/>
    <property type="match status" value="1"/>
</dbReference>
<keyword evidence="3" id="KW-0645">Protease</keyword>
<dbReference type="Gene3D" id="3.40.630.10">
    <property type="entry name" value="Zn peptidases"/>
    <property type="match status" value="1"/>
</dbReference>
<dbReference type="EMBL" id="LS974202">
    <property type="protein sequence ID" value="SSC12448.1"/>
    <property type="molecule type" value="Genomic_DNA"/>
</dbReference>
<dbReference type="GO" id="GO:0008270">
    <property type="term" value="F:zinc ion binding"/>
    <property type="evidence" value="ECO:0007669"/>
    <property type="project" value="InterPro"/>
</dbReference>
<evidence type="ECO:0000313" key="9">
    <source>
        <dbReference type="EMBL" id="SSC12448.1"/>
    </source>
</evidence>
<evidence type="ECO:0000256" key="7">
    <source>
        <dbReference type="PROSITE-ProRule" id="PRU01379"/>
    </source>
</evidence>
<dbReference type="PANTHER" id="PTHR11705">
    <property type="entry name" value="PROTEASE FAMILY M14 CARBOXYPEPTIDASE A,B"/>
    <property type="match status" value="1"/>
</dbReference>
<evidence type="ECO:0000256" key="3">
    <source>
        <dbReference type="ARBA" id="ARBA00022670"/>
    </source>
</evidence>
<reference evidence="9 10" key="1">
    <citation type="submission" date="2017-01" db="EMBL/GenBank/DDBJ databases">
        <authorList>
            <person name="Erauso G."/>
        </authorList>
    </citation>
    <scope>NUCLEOTIDE SEQUENCE [LARGE SCALE GENOMIC DNA]</scope>
    <source>
        <strain evidence="9">MESINF1</strain>
    </source>
</reference>
<dbReference type="GO" id="GO:0004181">
    <property type="term" value="F:metallocarboxypeptidase activity"/>
    <property type="evidence" value="ECO:0007669"/>
    <property type="project" value="InterPro"/>
</dbReference>
<comment type="cofactor">
    <cofactor evidence="1">
        <name>Zn(2+)</name>
        <dbReference type="ChEBI" id="CHEBI:29105"/>
    </cofactor>
</comment>
<name>A0A7Z7LEE4_9BACT</name>
<evidence type="ECO:0000256" key="6">
    <source>
        <dbReference type="ARBA" id="ARBA00023049"/>
    </source>
</evidence>
<dbReference type="GO" id="GO:0006508">
    <property type="term" value="P:proteolysis"/>
    <property type="evidence" value="ECO:0007669"/>
    <property type="project" value="UniProtKB-KW"/>
</dbReference>
<keyword evidence="9" id="KW-0121">Carboxypeptidase</keyword>
<dbReference type="InterPro" id="IPR000834">
    <property type="entry name" value="Peptidase_M14"/>
</dbReference>
<keyword evidence="4" id="KW-0378">Hydrolase</keyword>
<dbReference type="PANTHER" id="PTHR11705:SF143">
    <property type="entry name" value="SLL0236 PROTEIN"/>
    <property type="match status" value="1"/>
</dbReference>
<accession>A0A7Z7LEE4</accession>
<evidence type="ECO:0000256" key="4">
    <source>
        <dbReference type="ARBA" id="ARBA00022801"/>
    </source>
</evidence>
<dbReference type="Proteomes" id="UP000250796">
    <property type="component" value="Chromosome MESINF"/>
</dbReference>
<gene>
    <name evidence="9" type="ORF">MESINF_0999</name>
</gene>
<keyword evidence="10" id="KW-1185">Reference proteome</keyword>
<dbReference type="KEGG" id="minf:MESINF_0999"/>
<dbReference type="SMART" id="SM00631">
    <property type="entry name" value="Zn_pept"/>
    <property type="match status" value="1"/>
</dbReference>
<evidence type="ECO:0000256" key="2">
    <source>
        <dbReference type="ARBA" id="ARBA00005988"/>
    </source>
</evidence>
<dbReference type="SUPFAM" id="SSF53187">
    <property type="entry name" value="Zn-dependent exopeptidases"/>
    <property type="match status" value="1"/>
</dbReference>
<keyword evidence="6" id="KW-0482">Metalloprotease</keyword>
<comment type="similarity">
    <text evidence="2 7">Belongs to the peptidase M14 family.</text>
</comment>
<keyword evidence="5" id="KW-0862">Zinc</keyword>
<evidence type="ECO:0000259" key="8">
    <source>
        <dbReference type="PROSITE" id="PS52035"/>
    </source>
</evidence>
<dbReference type="RefSeq" id="WP_169698768.1">
    <property type="nucleotide sequence ID" value="NZ_LS974202.1"/>
</dbReference>
<dbReference type="AlphaFoldDB" id="A0A7Z7LEE4"/>
<evidence type="ECO:0000313" key="10">
    <source>
        <dbReference type="Proteomes" id="UP000250796"/>
    </source>
</evidence>
<evidence type="ECO:0000256" key="5">
    <source>
        <dbReference type="ARBA" id="ARBA00022833"/>
    </source>
</evidence>
<feature type="active site" description="Proton donor/acceptor" evidence="7">
    <location>
        <position position="281"/>
    </location>
</feature>
<sequence length="458" mass="52474">MDAIKEVIKNVPEYTFFKTVDELNESSRELAEKHPEIASFYQIGNSMAGDPIYCLKIGKGSKAILMYGFPHPNEPIGSMVLDYLSWQLAENEAFRNKFEDVSWYIVKAADNDGAKLNEGWFKGPYTPLNYALNFYRPAGYQQVEWTFPIKYKTLDNNDPIPETKALMKIIEEVKPIFIYSLHNAGFGGVYNYISEDAPILYPIFEKAYTDLDIPAALGEPEMPYAVKFADAVYKMPTTVDTYEFYAANSDKDPAEIIGKCGTCSYDYGRLFNEKVFELVCEVPYYYNPKIEDLSLTEFVRRDLVLANLEDMKSNYQKIKDIYFPLKEKITIESPLKTALDHFIESADKHLPVQENWAKTAKELDAKATVAEAFDNGPVSKTYKMLMWGMLRRILLLNFEKTGERELKEAAEKVYKQMKEMSDALEGELDYVVIPIKKLVQIQLMSGLYAALYAIEKNS</sequence>
<organism evidence="9 10">
    <name type="scientific">Mesotoga infera</name>
    <dbReference type="NCBI Taxonomy" id="1236046"/>
    <lineage>
        <taxon>Bacteria</taxon>
        <taxon>Thermotogati</taxon>
        <taxon>Thermotogota</taxon>
        <taxon>Thermotogae</taxon>
        <taxon>Kosmotogales</taxon>
        <taxon>Kosmotogaceae</taxon>
        <taxon>Mesotoga</taxon>
    </lineage>
</organism>
<dbReference type="GO" id="GO:0005615">
    <property type="term" value="C:extracellular space"/>
    <property type="evidence" value="ECO:0007669"/>
    <property type="project" value="TreeGrafter"/>
</dbReference>
<protein>
    <submittedName>
        <fullName evidence="9">Peptidase M14 carboxypeptidase A</fullName>
    </submittedName>
</protein>